<feature type="transmembrane region" description="Helical" evidence="1">
    <location>
        <begin position="67"/>
        <end position="86"/>
    </location>
</feature>
<keyword evidence="1" id="KW-1133">Transmembrane helix</keyword>
<comment type="caution">
    <text evidence="2">The sequence shown here is derived from an EMBL/GenBank/DDBJ whole genome shotgun (WGS) entry which is preliminary data.</text>
</comment>
<accession>A0ABS9ZVH1</accession>
<feature type="transmembrane region" description="Helical" evidence="1">
    <location>
        <begin position="12"/>
        <end position="32"/>
    </location>
</feature>
<gene>
    <name evidence="2" type="ORF">MMF97_06425</name>
</gene>
<protein>
    <submittedName>
        <fullName evidence="2">Stationary phase survival protein SurE</fullName>
    </submittedName>
</protein>
<feature type="transmembrane region" description="Helical" evidence="1">
    <location>
        <begin position="44"/>
        <end position="61"/>
    </location>
</feature>
<dbReference type="RefSeq" id="WP_243360712.1">
    <property type="nucleotide sequence ID" value="NZ_JALGBH010000001.1"/>
</dbReference>
<sequence>MSLIAKLKNSVWIGLGVGFAIPCVLVSIAWYLMHHVKALKEADLLLIGCVAVNAFLMNYFFKVNKEHVARGILAVTFLWAFAFFIYKLMQEINVAS</sequence>
<proteinExistence type="predicted"/>
<dbReference type="Proteomes" id="UP001165460">
    <property type="component" value="Unassembled WGS sequence"/>
</dbReference>
<evidence type="ECO:0000256" key="1">
    <source>
        <dbReference type="SAM" id="Phobius"/>
    </source>
</evidence>
<name>A0ABS9ZVH1_9SPHI</name>
<dbReference type="EMBL" id="JALGBH010000001">
    <property type="protein sequence ID" value="MCJ0742343.1"/>
    <property type="molecule type" value="Genomic_DNA"/>
</dbReference>
<evidence type="ECO:0000313" key="3">
    <source>
        <dbReference type="Proteomes" id="UP001165460"/>
    </source>
</evidence>
<keyword evidence="1" id="KW-0812">Transmembrane</keyword>
<organism evidence="2 3">
    <name type="scientific">Pedobacter montanisoli</name>
    <dbReference type="NCBI Taxonomy" id="2923277"/>
    <lineage>
        <taxon>Bacteria</taxon>
        <taxon>Pseudomonadati</taxon>
        <taxon>Bacteroidota</taxon>
        <taxon>Sphingobacteriia</taxon>
        <taxon>Sphingobacteriales</taxon>
        <taxon>Sphingobacteriaceae</taxon>
        <taxon>Pedobacter</taxon>
    </lineage>
</organism>
<evidence type="ECO:0000313" key="2">
    <source>
        <dbReference type="EMBL" id="MCJ0742343.1"/>
    </source>
</evidence>
<keyword evidence="1" id="KW-0472">Membrane</keyword>
<keyword evidence="3" id="KW-1185">Reference proteome</keyword>
<reference evidence="2" key="1">
    <citation type="submission" date="2022-03" db="EMBL/GenBank/DDBJ databases">
        <authorList>
            <person name="Woo C.Y."/>
        </authorList>
    </citation>
    <scope>NUCLEOTIDE SEQUENCE</scope>
    <source>
        <strain evidence="2">CYS-01</strain>
    </source>
</reference>